<proteinExistence type="predicted"/>
<keyword evidence="1" id="KW-1133">Transmembrane helix</keyword>
<feature type="transmembrane region" description="Helical" evidence="1">
    <location>
        <begin position="57"/>
        <end position="80"/>
    </location>
</feature>
<evidence type="ECO:0000313" key="3">
    <source>
        <dbReference type="Proteomes" id="UP001374584"/>
    </source>
</evidence>
<sequence>MRINMLFWMNFVVNTHPQNPKPSDTNKWHFDSTVTNEALKSAANFSSSCFLFLRTTALFHCLLLTTISHLLLLLSLSLSLPSSSFRLSKIGAPPSQHHRNRFPRHVYPPDSTLCSLSTRACNFYMHDHHDPTVYAFISLTSETHNPSLDRFDFPLFRSSRCLFPTCHRPLRGAFLGAAGVSYMLTSACADEARPSSGTGCFSGMKCFEFDIMLPVVVMLLVGRYSEHSSDSIHKEFTAHCWLSSLMFRNVEEWMETSVKSVDSIARMQDFLPFVLASLRAAKILLSLNLFVLILNCDPLIGTMDIVKAGLIHFLYTIPLSLWAVAFIYHAISVVNWNTNIDSIVHAVELFAGLT</sequence>
<feature type="transmembrane region" description="Helical" evidence="1">
    <location>
        <begin position="313"/>
        <end position="331"/>
    </location>
</feature>
<evidence type="ECO:0000256" key="1">
    <source>
        <dbReference type="SAM" id="Phobius"/>
    </source>
</evidence>
<keyword evidence="1" id="KW-0472">Membrane</keyword>
<comment type="caution">
    <text evidence="2">The sequence shown here is derived from an EMBL/GenBank/DDBJ whole genome shotgun (WGS) entry which is preliminary data.</text>
</comment>
<dbReference type="Proteomes" id="UP001374584">
    <property type="component" value="Unassembled WGS sequence"/>
</dbReference>
<name>A0AAN9MP00_PHACN</name>
<gene>
    <name evidence="2" type="ORF">VNO80_14764</name>
</gene>
<keyword evidence="3" id="KW-1185">Reference proteome</keyword>
<dbReference type="AlphaFoldDB" id="A0AAN9MP00"/>
<dbReference type="EMBL" id="JAYMYR010000006">
    <property type="protein sequence ID" value="KAK7355507.1"/>
    <property type="molecule type" value="Genomic_DNA"/>
</dbReference>
<organism evidence="2 3">
    <name type="scientific">Phaseolus coccineus</name>
    <name type="common">Scarlet runner bean</name>
    <name type="synonym">Phaseolus multiflorus</name>
    <dbReference type="NCBI Taxonomy" id="3886"/>
    <lineage>
        <taxon>Eukaryota</taxon>
        <taxon>Viridiplantae</taxon>
        <taxon>Streptophyta</taxon>
        <taxon>Embryophyta</taxon>
        <taxon>Tracheophyta</taxon>
        <taxon>Spermatophyta</taxon>
        <taxon>Magnoliopsida</taxon>
        <taxon>eudicotyledons</taxon>
        <taxon>Gunneridae</taxon>
        <taxon>Pentapetalae</taxon>
        <taxon>rosids</taxon>
        <taxon>fabids</taxon>
        <taxon>Fabales</taxon>
        <taxon>Fabaceae</taxon>
        <taxon>Papilionoideae</taxon>
        <taxon>50 kb inversion clade</taxon>
        <taxon>NPAAA clade</taxon>
        <taxon>indigoferoid/millettioid clade</taxon>
        <taxon>Phaseoleae</taxon>
        <taxon>Phaseolus</taxon>
    </lineage>
</organism>
<evidence type="ECO:0000313" key="2">
    <source>
        <dbReference type="EMBL" id="KAK7355507.1"/>
    </source>
</evidence>
<keyword evidence="1" id="KW-0812">Transmembrane</keyword>
<accession>A0AAN9MP00</accession>
<feature type="transmembrane region" description="Helical" evidence="1">
    <location>
        <begin position="270"/>
        <end position="293"/>
    </location>
</feature>
<reference evidence="2 3" key="1">
    <citation type="submission" date="2024-01" db="EMBL/GenBank/DDBJ databases">
        <title>The genomes of 5 underutilized Papilionoideae crops provide insights into root nodulation and disease resistanc.</title>
        <authorList>
            <person name="Jiang F."/>
        </authorList>
    </citation>
    <scope>NUCLEOTIDE SEQUENCE [LARGE SCALE GENOMIC DNA]</scope>
    <source>
        <strain evidence="2">JINMINGXINNONG_FW02</strain>
        <tissue evidence="2">Leaves</tissue>
    </source>
</reference>
<protein>
    <submittedName>
        <fullName evidence="2">Uncharacterized protein</fullName>
    </submittedName>
</protein>